<evidence type="ECO:0000256" key="6">
    <source>
        <dbReference type="PROSITE-ProRule" id="PRU00278"/>
    </source>
</evidence>
<organism evidence="8 9">
    <name type="scientific">Cylindrospermum stagnale PCC 7417</name>
    <dbReference type="NCBI Taxonomy" id="56107"/>
    <lineage>
        <taxon>Bacteria</taxon>
        <taxon>Bacillati</taxon>
        <taxon>Cyanobacteriota</taxon>
        <taxon>Cyanophyceae</taxon>
        <taxon>Nostocales</taxon>
        <taxon>Nostocaceae</taxon>
        <taxon>Cylindrospermum</taxon>
    </lineage>
</organism>
<feature type="domain" description="PpiC" evidence="7">
    <location>
        <begin position="119"/>
        <end position="210"/>
    </location>
</feature>
<dbReference type="eggNOG" id="COG0760">
    <property type="taxonomic scope" value="Bacteria"/>
</dbReference>
<dbReference type="EMBL" id="CP003642">
    <property type="protein sequence ID" value="AFZ27375.1"/>
    <property type="molecule type" value="Genomic_DNA"/>
</dbReference>
<gene>
    <name evidence="8" type="ORF">Cylst_5350</name>
</gene>
<evidence type="ECO:0000256" key="5">
    <source>
        <dbReference type="ARBA" id="ARBA00023235"/>
    </source>
</evidence>
<evidence type="ECO:0000256" key="2">
    <source>
        <dbReference type="ARBA" id="ARBA00013194"/>
    </source>
</evidence>
<dbReference type="Proteomes" id="UP000010475">
    <property type="component" value="Chromosome"/>
</dbReference>
<name>K9X3Z0_9NOST</name>
<dbReference type="AlphaFoldDB" id="K9X3Z0"/>
<dbReference type="Gene3D" id="1.10.4030.10">
    <property type="entry name" value="Porin chaperone SurA, peptide-binding domain"/>
    <property type="match status" value="1"/>
</dbReference>
<evidence type="ECO:0000259" key="7">
    <source>
        <dbReference type="PROSITE" id="PS50198"/>
    </source>
</evidence>
<accession>K9X3Z0</accession>
<keyword evidence="3" id="KW-0732">Signal</keyword>
<dbReference type="Gene3D" id="3.10.50.40">
    <property type="match status" value="1"/>
</dbReference>
<evidence type="ECO:0000313" key="8">
    <source>
        <dbReference type="EMBL" id="AFZ27375.1"/>
    </source>
</evidence>
<keyword evidence="4 6" id="KW-0697">Rotamase</keyword>
<evidence type="ECO:0000313" key="9">
    <source>
        <dbReference type="Proteomes" id="UP000010475"/>
    </source>
</evidence>
<evidence type="ECO:0000256" key="4">
    <source>
        <dbReference type="ARBA" id="ARBA00023110"/>
    </source>
</evidence>
<dbReference type="OrthoDB" id="530022at2"/>
<proteinExistence type="predicted"/>
<dbReference type="RefSeq" id="WP_015210610.1">
    <property type="nucleotide sequence ID" value="NC_019757.1"/>
</dbReference>
<dbReference type="Pfam" id="PF00639">
    <property type="entry name" value="Rotamase"/>
    <property type="match status" value="1"/>
</dbReference>
<dbReference type="KEGG" id="csg:Cylst_5350"/>
<keyword evidence="5 6" id="KW-0413">Isomerase</keyword>
<dbReference type="PANTHER" id="PTHR47245">
    <property type="entry name" value="PEPTIDYLPROLYL ISOMERASE"/>
    <property type="match status" value="1"/>
</dbReference>
<dbReference type="GO" id="GO:0003755">
    <property type="term" value="F:peptidyl-prolyl cis-trans isomerase activity"/>
    <property type="evidence" value="ECO:0007669"/>
    <property type="project" value="UniProtKB-KW"/>
</dbReference>
<reference evidence="8 9" key="1">
    <citation type="submission" date="2012-06" db="EMBL/GenBank/DDBJ databases">
        <title>Finished chromosome of genome of Cylindrospermum stagnale PCC 7417.</title>
        <authorList>
            <consortium name="US DOE Joint Genome Institute"/>
            <person name="Gugger M."/>
            <person name="Coursin T."/>
            <person name="Rippka R."/>
            <person name="Tandeau De Marsac N."/>
            <person name="Huntemann M."/>
            <person name="Wei C.-L."/>
            <person name="Han J."/>
            <person name="Detter J.C."/>
            <person name="Han C."/>
            <person name="Tapia R."/>
            <person name="Chen A."/>
            <person name="Kyrpides N."/>
            <person name="Mavromatis K."/>
            <person name="Markowitz V."/>
            <person name="Szeto E."/>
            <person name="Ivanova N."/>
            <person name="Pagani I."/>
            <person name="Pati A."/>
            <person name="Goodwin L."/>
            <person name="Nordberg H.P."/>
            <person name="Cantor M.N."/>
            <person name="Hua S.X."/>
            <person name="Woyke T."/>
            <person name="Kerfeld C.A."/>
        </authorList>
    </citation>
    <scope>NUCLEOTIDE SEQUENCE [LARGE SCALE GENOMIC DNA]</scope>
    <source>
        <strain evidence="8 9">PCC 7417</strain>
    </source>
</reference>
<dbReference type="PATRIC" id="fig|56107.3.peg.5875"/>
<dbReference type="SUPFAM" id="SSF54534">
    <property type="entry name" value="FKBP-like"/>
    <property type="match status" value="1"/>
</dbReference>
<dbReference type="PANTHER" id="PTHR47245:SF1">
    <property type="entry name" value="FOLDASE PROTEIN PRSA"/>
    <property type="match status" value="1"/>
</dbReference>
<keyword evidence="9" id="KW-1185">Reference proteome</keyword>
<evidence type="ECO:0000256" key="3">
    <source>
        <dbReference type="ARBA" id="ARBA00022729"/>
    </source>
</evidence>
<dbReference type="InterPro" id="IPR027304">
    <property type="entry name" value="Trigger_fact/SurA_dom_sf"/>
</dbReference>
<comment type="catalytic activity">
    <reaction evidence="1">
        <text>[protein]-peptidylproline (omega=180) = [protein]-peptidylproline (omega=0)</text>
        <dbReference type="Rhea" id="RHEA:16237"/>
        <dbReference type="Rhea" id="RHEA-COMP:10747"/>
        <dbReference type="Rhea" id="RHEA-COMP:10748"/>
        <dbReference type="ChEBI" id="CHEBI:83833"/>
        <dbReference type="ChEBI" id="CHEBI:83834"/>
        <dbReference type="EC" id="5.2.1.8"/>
    </reaction>
</comment>
<dbReference type="InterPro" id="IPR000297">
    <property type="entry name" value="PPIase_PpiC"/>
</dbReference>
<dbReference type="STRING" id="56107.Cylst_5350"/>
<protein>
    <recommendedName>
        <fullName evidence="2">peptidylprolyl isomerase</fullName>
        <ecNumber evidence="2">5.2.1.8</ecNumber>
    </recommendedName>
</protein>
<dbReference type="PROSITE" id="PS50198">
    <property type="entry name" value="PPIC_PPIASE_2"/>
    <property type="match status" value="1"/>
</dbReference>
<evidence type="ECO:0000256" key="1">
    <source>
        <dbReference type="ARBA" id="ARBA00000971"/>
    </source>
</evidence>
<sequence length="249" mass="29283">MNNLSNIIVEPEEIINFLKSKMDFKEVYQNVLFQRIIFHVAQERGITVTAEEIEAQANNMRRNKRLEKAADTMAWLADQLITPEDWEAGIHASLLSQKLAEFLFAQEVKKVFFQNRLEFEEVVLYQIIVSYEKFAQELFYQIEEGEISFYHAAHLYDIDEHRRYKCGYEGKIYRFALQPDIAAVVFSTPAKQLIPPLKTDQGYHLFLVDEFLPAELTSERYQEILNNMFQRWLASELDSLLNLSLQDKV</sequence>
<dbReference type="HOGENOM" id="CLU_082394_1_0_3"/>
<dbReference type="EC" id="5.2.1.8" evidence="2"/>
<dbReference type="InterPro" id="IPR046357">
    <property type="entry name" value="PPIase_dom_sf"/>
</dbReference>
<dbReference type="SUPFAM" id="SSF109998">
    <property type="entry name" value="Triger factor/SurA peptide-binding domain-like"/>
    <property type="match status" value="1"/>
</dbReference>
<dbReference type="InterPro" id="IPR050245">
    <property type="entry name" value="PrsA_foldase"/>
</dbReference>